<dbReference type="FunFam" id="3.40.605.10:FF:000026">
    <property type="entry name" value="Aldehyde dehydrogenase, putative"/>
    <property type="match status" value="1"/>
</dbReference>
<evidence type="ECO:0000256" key="4">
    <source>
        <dbReference type="RuleBase" id="RU003345"/>
    </source>
</evidence>
<dbReference type="SUPFAM" id="SSF53720">
    <property type="entry name" value="ALDH-like"/>
    <property type="match status" value="1"/>
</dbReference>
<evidence type="ECO:0000313" key="6">
    <source>
        <dbReference type="EMBL" id="THG93758.1"/>
    </source>
</evidence>
<evidence type="ECO:0000256" key="1">
    <source>
        <dbReference type="ARBA" id="ARBA00009986"/>
    </source>
</evidence>
<feature type="domain" description="Aldehyde dehydrogenase" evidence="5">
    <location>
        <begin position="35"/>
        <end position="296"/>
    </location>
</feature>
<comment type="caution">
    <text evidence="6">The sequence shown here is derived from an EMBL/GenBank/DDBJ whole genome shotgun (WGS) entry which is preliminary data.</text>
</comment>
<accession>A0A4S4K7E8</accession>
<dbReference type="Gene3D" id="3.40.309.10">
    <property type="entry name" value="Aldehyde Dehydrogenase, Chain A, domain 2"/>
    <property type="match status" value="1"/>
</dbReference>
<dbReference type="InterPro" id="IPR016161">
    <property type="entry name" value="Ald_DH/histidinol_DH"/>
</dbReference>
<evidence type="ECO:0000256" key="2">
    <source>
        <dbReference type="ARBA" id="ARBA00023002"/>
    </source>
</evidence>
<dbReference type="PANTHER" id="PTHR11699">
    <property type="entry name" value="ALDEHYDE DEHYDROGENASE-RELATED"/>
    <property type="match status" value="1"/>
</dbReference>
<dbReference type="InterPro" id="IPR015590">
    <property type="entry name" value="Aldehyde_DH_dom"/>
</dbReference>
<organism evidence="6 7">
    <name type="scientific">Hermanssonia centrifuga</name>
    <dbReference type="NCBI Taxonomy" id="98765"/>
    <lineage>
        <taxon>Eukaryota</taxon>
        <taxon>Fungi</taxon>
        <taxon>Dikarya</taxon>
        <taxon>Basidiomycota</taxon>
        <taxon>Agaricomycotina</taxon>
        <taxon>Agaricomycetes</taxon>
        <taxon>Polyporales</taxon>
        <taxon>Meruliaceae</taxon>
        <taxon>Hermanssonia</taxon>
    </lineage>
</organism>
<sequence length="453" mass="48606">MSATFTKQVISPLFNGEVTLDTRLLINGERVDSVDKATIDVCDPSSGEVITAVSLGSAEDIVAAVAAAKHAYKTVWGQKVSAYERGRLLSKLADLMEEHIDEICALEALDSGKHFLIVKSMDFPRAIQTVRYYAGWADKHHGQTIETNEAKFAYTRHEPIGVVGLITPWNFPLLIETWKIAPALATGNAVVLKPSEIAPLCALKFAELVTKAGFPPGVFNVVPGYGSTAGQALAEHMDVGSIGFTGSTAVGRKIMETSAKTNLKRVSLELGGKNPTIIFDDADLTLALGWVVPGVFPLISQAQYERVMNYISSGKQEGASLHIGGQRIGTTGYFVEPTIFTDVTPEMKIVREEIFGPVAVIMKFKDEADAIEKANNTVYGLSSVVFTQDINKAVRVAHAMEAGSAFINTASDPITPVSFGGVKQSGFGKDLGQHALDEYTIAKSVQINLGAQL</sequence>
<dbReference type="InterPro" id="IPR029510">
    <property type="entry name" value="Ald_DH_CS_GLU"/>
</dbReference>
<evidence type="ECO:0000256" key="3">
    <source>
        <dbReference type="PROSITE-ProRule" id="PRU10007"/>
    </source>
</evidence>
<proteinExistence type="inferred from homology"/>
<keyword evidence="2 4" id="KW-0560">Oxidoreductase</keyword>
<feature type="active site" evidence="3">
    <location>
        <position position="269"/>
    </location>
</feature>
<dbReference type="Proteomes" id="UP000309038">
    <property type="component" value="Unassembled WGS sequence"/>
</dbReference>
<name>A0A4S4K7E8_9APHY</name>
<dbReference type="InterPro" id="IPR016162">
    <property type="entry name" value="Ald_DH_N"/>
</dbReference>
<feature type="domain" description="Aldehyde dehydrogenase" evidence="5">
    <location>
        <begin position="297"/>
        <end position="445"/>
    </location>
</feature>
<dbReference type="EMBL" id="SGPJ01000577">
    <property type="protein sequence ID" value="THG93758.1"/>
    <property type="molecule type" value="Genomic_DNA"/>
</dbReference>
<dbReference type="AlphaFoldDB" id="A0A4S4K7E8"/>
<reference evidence="6 7" key="1">
    <citation type="submission" date="2019-02" db="EMBL/GenBank/DDBJ databases">
        <title>Genome sequencing of the rare red list fungi Phlebia centrifuga.</title>
        <authorList>
            <person name="Buettner E."/>
            <person name="Kellner H."/>
        </authorList>
    </citation>
    <scope>NUCLEOTIDE SEQUENCE [LARGE SCALE GENOMIC DNA]</scope>
    <source>
        <strain evidence="6 7">DSM 108282</strain>
    </source>
</reference>
<keyword evidence="7" id="KW-1185">Reference proteome</keyword>
<dbReference type="GO" id="GO:0004030">
    <property type="term" value="F:aldehyde dehydrogenase [NAD(P)+] activity"/>
    <property type="evidence" value="ECO:0007669"/>
    <property type="project" value="UniProtKB-ARBA"/>
</dbReference>
<dbReference type="Gene3D" id="3.40.605.10">
    <property type="entry name" value="Aldehyde Dehydrogenase, Chain A, domain 1"/>
    <property type="match status" value="2"/>
</dbReference>
<dbReference type="FunFam" id="3.40.605.10:FF:000050">
    <property type="entry name" value="Aldehyde dehydrogenase, mitochondrial"/>
    <property type="match status" value="1"/>
</dbReference>
<comment type="similarity">
    <text evidence="1 4">Belongs to the aldehyde dehydrogenase family.</text>
</comment>
<dbReference type="PROSITE" id="PS00687">
    <property type="entry name" value="ALDEHYDE_DEHYDR_GLU"/>
    <property type="match status" value="1"/>
</dbReference>
<dbReference type="InterPro" id="IPR016163">
    <property type="entry name" value="Ald_DH_C"/>
</dbReference>
<protein>
    <recommendedName>
        <fullName evidence="5">Aldehyde dehydrogenase domain-containing protein</fullName>
    </recommendedName>
</protein>
<gene>
    <name evidence="6" type="ORF">EW026_g7567</name>
</gene>
<dbReference type="Pfam" id="PF00171">
    <property type="entry name" value="Aldedh"/>
    <property type="match status" value="2"/>
</dbReference>
<evidence type="ECO:0000313" key="7">
    <source>
        <dbReference type="Proteomes" id="UP000309038"/>
    </source>
</evidence>
<evidence type="ECO:0000259" key="5">
    <source>
        <dbReference type="Pfam" id="PF00171"/>
    </source>
</evidence>